<dbReference type="AlphaFoldDB" id="A0A6M0R991"/>
<dbReference type="RefSeq" id="WP_050607468.1">
    <property type="nucleotide sequence ID" value="NZ_CABKUB010000006.1"/>
</dbReference>
<evidence type="ECO:0000313" key="1">
    <source>
        <dbReference type="EMBL" id="NEZ46149.1"/>
    </source>
</evidence>
<evidence type="ECO:0000313" key="2">
    <source>
        <dbReference type="Proteomes" id="UP000473885"/>
    </source>
</evidence>
<comment type="caution">
    <text evidence="1">The sequence shown here is derived from an EMBL/GenBank/DDBJ whole genome shotgun (WGS) entry which is preliminary data.</text>
</comment>
<dbReference type="Proteomes" id="UP000473885">
    <property type="component" value="Unassembled WGS sequence"/>
</dbReference>
<name>A0A6M0R991_9CLOT</name>
<dbReference type="OrthoDB" id="1937687at2"/>
<organism evidence="1 2">
    <name type="scientific">Clostridium niameyense</name>
    <dbReference type="NCBI Taxonomy" id="1622073"/>
    <lineage>
        <taxon>Bacteria</taxon>
        <taxon>Bacillati</taxon>
        <taxon>Bacillota</taxon>
        <taxon>Clostridia</taxon>
        <taxon>Eubacteriales</taxon>
        <taxon>Clostridiaceae</taxon>
        <taxon>Clostridium</taxon>
    </lineage>
</organism>
<accession>A0A6M0R991</accession>
<proteinExistence type="predicted"/>
<gene>
    <name evidence="1" type="ORF">FDF74_02855</name>
</gene>
<sequence length="70" mass="8295">MNLKLDESQILNLLKSLRDHYLEAKSYYRIHKDNYETIGIISPEEWKATYNNILSQAHKEGLFTMLKLIP</sequence>
<dbReference type="EMBL" id="SXDP01000002">
    <property type="protein sequence ID" value="NEZ46149.1"/>
    <property type="molecule type" value="Genomic_DNA"/>
</dbReference>
<protein>
    <submittedName>
        <fullName evidence="1">Uncharacterized protein</fullName>
    </submittedName>
</protein>
<keyword evidence="2" id="KW-1185">Reference proteome</keyword>
<reference evidence="1 2" key="1">
    <citation type="submission" date="2019-04" db="EMBL/GenBank/DDBJ databases">
        <title>Genome sequencing of Clostridium botulinum Groups I-IV and Clostridium butyricum.</title>
        <authorList>
            <person name="Brunt J."/>
            <person name="Van Vliet A.H.M."/>
            <person name="Stringer S.C."/>
            <person name="Carter A.T."/>
            <person name="Peck M.W."/>
        </authorList>
    </citation>
    <scope>NUCLEOTIDE SEQUENCE [LARGE SCALE GENOMIC DNA]</scope>
    <source>
        <strain evidence="1 2">IFR 18/094</strain>
    </source>
</reference>